<dbReference type="AlphaFoldDB" id="A0A380MQB1"/>
<dbReference type="EMBL" id="UHID01000001">
    <property type="protein sequence ID" value="SUO94468.1"/>
    <property type="molecule type" value="Genomic_DNA"/>
</dbReference>
<dbReference type="PROSITE" id="PS51257">
    <property type="entry name" value="PROKAR_LIPOPROTEIN"/>
    <property type="match status" value="1"/>
</dbReference>
<protein>
    <submittedName>
        <fullName evidence="3">Lipoprotein</fullName>
    </submittedName>
</protein>
<gene>
    <name evidence="3" type="ORF">NCTC7807_00894</name>
</gene>
<feature type="signal peptide" evidence="2">
    <location>
        <begin position="1"/>
        <end position="23"/>
    </location>
</feature>
<evidence type="ECO:0000256" key="2">
    <source>
        <dbReference type="SAM" id="SignalP"/>
    </source>
</evidence>
<evidence type="ECO:0000256" key="1">
    <source>
        <dbReference type="SAM" id="MobiDB-lite"/>
    </source>
</evidence>
<feature type="chain" id="PRO_5039510034" evidence="2">
    <location>
        <begin position="24"/>
        <end position="215"/>
    </location>
</feature>
<dbReference type="Proteomes" id="UP000254150">
    <property type="component" value="Unassembled WGS sequence"/>
</dbReference>
<proteinExistence type="predicted"/>
<organism evidence="3 4">
    <name type="scientific">Streptomyces griseus</name>
    <dbReference type="NCBI Taxonomy" id="1911"/>
    <lineage>
        <taxon>Bacteria</taxon>
        <taxon>Bacillati</taxon>
        <taxon>Actinomycetota</taxon>
        <taxon>Actinomycetes</taxon>
        <taxon>Kitasatosporales</taxon>
        <taxon>Streptomycetaceae</taxon>
        <taxon>Streptomyces</taxon>
    </lineage>
</organism>
<reference evidence="3 4" key="1">
    <citation type="submission" date="2018-06" db="EMBL/GenBank/DDBJ databases">
        <authorList>
            <consortium name="Pathogen Informatics"/>
            <person name="Doyle S."/>
        </authorList>
    </citation>
    <scope>NUCLEOTIDE SEQUENCE [LARGE SCALE GENOMIC DNA]</scope>
    <source>
        <strain evidence="3 4">NCTC7807</strain>
    </source>
</reference>
<evidence type="ECO:0000313" key="4">
    <source>
        <dbReference type="Proteomes" id="UP000254150"/>
    </source>
</evidence>
<sequence>MSRRILPLAALTAATALTLTACGGEPAEPDDIKGAGASASAGAGDGAEEQDGGRPDLKLPGDVELAFESTPPSDSGHAAALTDAENYIRALAHGIVAQDPEDKAYQFYSEGSAAQYAKEQIQQWVDGEWTATGKDRYYRAETADVGKSKGVLVTMCRNQADYFGKNVKTGKVERTEESLKSYQKFSLLMRPAKSAGEHWVVQQIEVQGEVQECKG</sequence>
<dbReference type="RefSeq" id="WP_100457783.1">
    <property type="nucleotide sequence ID" value="NZ_UHID01000001.1"/>
</dbReference>
<keyword evidence="3" id="KW-0449">Lipoprotein</keyword>
<accession>A0A380MQB1</accession>
<keyword evidence="2" id="KW-0732">Signal</keyword>
<evidence type="ECO:0000313" key="3">
    <source>
        <dbReference type="EMBL" id="SUO94468.1"/>
    </source>
</evidence>
<dbReference type="GeneID" id="95068745"/>
<feature type="region of interest" description="Disordered" evidence="1">
    <location>
        <begin position="23"/>
        <end position="59"/>
    </location>
</feature>
<name>A0A380MQB1_STRGR</name>